<organism evidence="2 3">
    <name type="scientific">Streptomyces caniferus</name>
    <dbReference type="NCBI Taxonomy" id="285557"/>
    <lineage>
        <taxon>Bacteria</taxon>
        <taxon>Bacillati</taxon>
        <taxon>Actinomycetota</taxon>
        <taxon>Actinomycetes</taxon>
        <taxon>Kitasatosporales</taxon>
        <taxon>Streptomycetaceae</taxon>
        <taxon>Streptomyces</taxon>
    </lineage>
</organism>
<proteinExistence type="predicted"/>
<accession>A0ABZ1VEI0</accession>
<reference evidence="2" key="1">
    <citation type="submission" date="2022-10" db="EMBL/GenBank/DDBJ databases">
        <title>The complete genomes of actinobacterial strains from the NBC collection.</title>
        <authorList>
            <person name="Joergensen T.S."/>
            <person name="Alvarez Arevalo M."/>
            <person name="Sterndorff E.B."/>
            <person name="Faurdal D."/>
            <person name="Vuksanovic O."/>
            <person name="Mourched A.-S."/>
            <person name="Charusanti P."/>
            <person name="Shaw S."/>
            <person name="Blin K."/>
            <person name="Weber T."/>
        </authorList>
    </citation>
    <scope>NUCLEOTIDE SEQUENCE</scope>
    <source>
        <strain evidence="2">NBC_01256</strain>
    </source>
</reference>
<dbReference type="InterPro" id="IPR015947">
    <property type="entry name" value="PUA-like_sf"/>
</dbReference>
<dbReference type="Proteomes" id="UP001432292">
    <property type="component" value="Chromosome"/>
</dbReference>
<dbReference type="PANTHER" id="PTHR39203:SF1">
    <property type="entry name" value="CYTOPLASMIC PROTEIN"/>
    <property type="match status" value="1"/>
</dbReference>
<evidence type="ECO:0000313" key="3">
    <source>
        <dbReference type="Proteomes" id="UP001432292"/>
    </source>
</evidence>
<dbReference type="PIRSF" id="PIRSF021320">
    <property type="entry name" value="DUF984"/>
    <property type="match status" value="1"/>
</dbReference>
<dbReference type="InterPro" id="IPR009326">
    <property type="entry name" value="DUF984"/>
</dbReference>
<dbReference type="Gene3D" id="3.10.400.10">
    <property type="entry name" value="Sulfate adenylyltransferase"/>
    <property type="match status" value="1"/>
</dbReference>
<dbReference type="InterPro" id="IPR007374">
    <property type="entry name" value="ASCH_domain"/>
</dbReference>
<dbReference type="Pfam" id="PF04266">
    <property type="entry name" value="ASCH"/>
    <property type="match status" value="1"/>
</dbReference>
<dbReference type="CDD" id="cd06553">
    <property type="entry name" value="ASCH_Ef3133_like"/>
    <property type="match status" value="1"/>
</dbReference>
<sequence length="159" mass="17150">MTTPQERSDLPQFVLGFPGPLRDRLVRAVLSGAKTTTTGLLIEYERDGEPLPTAGQRSVLPDSAGRPVAVIEVTGVRVVRLAEVDRAHAVAEGEGHTTVAAWRAAHEDFWHGPDMRRELGDPEFTVDDDTLAVLERFRVVERLEGGSGDGAGGGAARER</sequence>
<gene>
    <name evidence="2" type="ORF">OG727_04985</name>
</gene>
<keyword evidence="3" id="KW-1185">Reference proteome</keyword>
<protein>
    <submittedName>
        <fullName evidence="2">ASCH domain-containing protein</fullName>
    </submittedName>
</protein>
<dbReference type="SUPFAM" id="SSF88697">
    <property type="entry name" value="PUA domain-like"/>
    <property type="match status" value="1"/>
</dbReference>
<feature type="domain" description="ASCH" evidence="1">
    <location>
        <begin position="15"/>
        <end position="141"/>
    </location>
</feature>
<name>A0ABZ1VEI0_9ACTN</name>
<dbReference type="RefSeq" id="WP_329127060.1">
    <property type="nucleotide sequence ID" value="NZ_CP108473.1"/>
</dbReference>
<evidence type="ECO:0000259" key="1">
    <source>
        <dbReference type="SMART" id="SM01022"/>
    </source>
</evidence>
<evidence type="ECO:0000313" key="2">
    <source>
        <dbReference type="EMBL" id="WUS21696.1"/>
    </source>
</evidence>
<dbReference type="SMART" id="SM01022">
    <property type="entry name" value="ASCH"/>
    <property type="match status" value="1"/>
</dbReference>
<dbReference type="EMBL" id="CP108473">
    <property type="protein sequence ID" value="WUS21696.1"/>
    <property type="molecule type" value="Genomic_DNA"/>
</dbReference>
<dbReference type="PANTHER" id="PTHR39203">
    <property type="entry name" value="CYTOPLASMIC PROTEIN-RELATED"/>
    <property type="match status" value="1"/>
</dbReference>